<protein>
    <submittedName>
        <fullName evidence="1">Uncharacterized protein</fullName>
    </submittedName>
</protein>
<accession>A0A8G2CMA8</accession>
<name>A0A8G2CMA8_ACIRU</name>
<comment type="caution">
    <text evidence="1">The sequence shown here is derived from an EMBL/GenBank/DDBJ whole genome shotgun (WGS) entry which is preliminary data.</text>
</comment>
<reference evidence="1 2" key="1">
    <citation type="submission" date="2017-01" db="EMBL/GenBank/DDBJ databases">
        <authorList>
            <person name="Varghese N."/>
            <person name="Submissions S."/>
        </authorList>
    </citation>
    <scope>NUCLEOTIDE SEQUENCE [LARGE SCALE GENOMIC DNA]</scope>
    <source>
        <strain evidence="1 2">ATCC 35905</strain>
    </source>
</reference>
<evidence type="ECO:0000313" key="1">
    <source>
        <dbReference type="EMBL" id="SIQ94047.1"/>
    </source>
</evidence>
<dbReference type="EMBL" id="FTNE01000012">
    <property type="protein sequence ID" value="SIQ94047.1"/>
    <property type="molecule type" value="Genomic_DNA"/>
</dbReference>
<evidence type="ECO:0000313" key="2">
    <source>
        <dbReference type="Proteomes" id="UP000186308"/>
    </source>
</evidence>
<proteinExistence type="predicted"/>
<dbReference type="AlphaFoldDB" id="A0A8G2CMA8"/>
<keyword evidence="2" id="KW-1185">Reference proteome</keyword>
<organism evidence="1 2">
    <name type="scientific">Acidiphilium rubrum</name>
    <dbReference type="NCBI Taxonomy" id="526"/>
    <lineage>
        <taxon>Bacteria</taxon>
        <taxon>Pseudomonadati</taxon>
        <taxon>Pseudomonadota</taxon>
        <taxon>Alphaproteobacteria</taxon>
        <taxon>Acetobacterales</taxon>
        <taxon>Acidocellaceae</taxon>
        <taxon>Acidiphilium</taxon>
    </lineage>
</organism>
<dbReference type="Proteomes" id="UP000186308">
    <property type="component" value="Unassembled WGS sequence"/>
</dbReference>
<gene>
    <name evidence="1" type="ORF">SAMN05421828_11235</name>
</gene>
<sequence length="194" mass="22514">MNLRYRLRVKILFIIFALWLPVTGWARTILPTASLPDRAMTPGAINPAVTPGTIDQTICVRGWTRSVRPGVRYTERLKKSQIRAYGYADTRPWKYEEDHLIPLDLGGSPDSPLNLWPEPHFGPGEWGSYAKDRLEARMVRLVCRRQLSLDKARAMMAGDWVAAYRRYLGPEPDNSRPERRYRAYHGGYWHHHGW</sequence>